<dbReference type="Pfam" id="PF16064">
    <property type="entry name" value="DUF4806"/>
    <property type="match status" value="1"/>
</dbReference>
<gene>
    <name evidence="2" type="ORF">PPYR_10208</name>
</gene>
<dbReference type="InterPro" id="IPR032071">
    <property type="entry name" value="DUF4806"/>
</dbReference>
<dbReference type="Proteomes" id="UP000327044">
    <property type="component" value="Unassembled WGS sequence"/>
</dbReference>
<dbReference type="EMBL" id="VVIM01000007">
    <property type="protein sequence ID" value="KAB0796147.1"/>
    <property type="molecule type" value="Genomic_DNA"/>
</dbReference>
<dbReference type="PANTHER" id="PTHR34153">
    <property type="entry name" value="SI:CH211-262H13.3-RELATED-RELATED"/>
    <property type="match status" value="1"/>
</dbReference>
<evidence type="ECO:0000259" key="1">
    <source>
        <dbReference type="Pfam" id="PF16064"/>
    </source>
</evidence>
<accession>A0A5N4AFP6</accession>
<protein>
    <recommendedName>
        <fullName evidence="1">DUF4806 domain-containing protein</fullName>
    </recommendedName>
</protein>
<comment type="caution">
    <text evidence="2">The sequence shown here is derived from an EMBL/GenBank/DDBJ whole genome shotgun (WGS) entry which is preliminary data.</text>
</comment>
<evidence type="ECO:0000313" key="3">
    <source>
        <dbReference type="Proteomes" id="UP000327044"/>
    </source>
</evidence>
<keyword evidence="3" id="KW-1185">Reference proteome</keyword>
<dbReference type="AlphaFoldDB" id="A0A5N4AFP6"/>
<dbReference type="PANTHER" id="PTHR34153:SF2">
    <property type="entry name" value="SI:CH211-262H13.3-RELATED"/>
    <property type="match status" value="1"/>
</dbReference>
<reference evidence="2 3" key="1">
    <citation type="journal article" date="2018" name="Elife">
        <title>Firefly genomes illuminate parallel origins of bioluminescence in beetles.</title>
        <authorList>
            <person name="Fallon T.R."/>
            <person name="Lower S.E."/>
            <person name="Chang C.H."/>
            <person name="Bessho-Uehara M."/>
            <person name="Martin G.J."/>
            <person name="Bewick A.J."/>
            <person name="Behringer M."/>
            <person name="Debat H.J."/>
            <person name="Wong I."/>
            <person name="Day J.C."/>
            <person name="Suvorov A."/>
            <person name="Silva C.J."/>
            <person name="Stanger-Hall K.F."/>
            <person name="Hall D.W."/>
            <person name="Schmitz R.J."/>
            <person name="Nelson D.R."/>
            <person name="Lewis S.M."/>
            <person name="Shigenobu S."/>
            <person name="Bybee S.M."/>
            <person name="Larracuente A.M."/>
            <person name="Oba Y."/>
            <person name="Weng J.K."/>
        </authorList>
    </citation>
    <scope>NUCLEOTIDE SEQUENCE [LARGE SCALE GENOMIC DNA]</scope>
    <source>
        <strain evidence="2">1611_PpyrPB1</strain>
        <tissue evidence="2">Whole body</tissue>
    </source>
</reference>
<feature type="domain" description="DUF4806" evidence="1">
    <location>
        <begin position="142"/>
        <end position="220"/>
    </location>
</feature>
<organism evidence="2 3">
    <name type="scientific">Photinus pyralis</name>
    <name type="common">Common eastern firefly</name>
    <name type="synonym">Lampyris pyralis</name>
    <dbReference type="NCBI Taxonomy" id="7054"/>
    <lineage>
        <taxon>Eukaryota</taxon>
        <taxon>Metazoa</taxon>
        <taxon>Ecdysozoa</taxon>
        <taxon>Arthropoda</taxon>
        <taxon>Hexapoda</taxon>
        <taxon>Insecta</taxon>
        <taxon>Pterygota</taxon>
        <taxon>Neoptera</taxon>
        <taxon>Endopterygota</taxon>
        <taxon>Coleoptera</taxon>
        <taxon>Polyphaga</taxon>
        <taxon>Elateriformia</taxon>
        <taxon>Elateroidea</taxon>
        <taxon>Lampyridae</taxon>
        <taxon>Lampyrinae</taxon>
        <taxon>Photinus</taxon>
    </lineage>
</organism>
<sequence>MLHEFEEFLTADECTASAYVDYLKKLGGNTYQEFISRSLKHTISYAFGTKCSWLGLRNNIKVCHYKFMKLIKDVAYDTYHCSDMLFDKYGSYLQLIVKKQNLLLNMVSRVIRDVSQIKIKTVGGIDTSVIEGDADSIFAKYRLPIDCEADLQNFEDALQNVADFNKILTEISTFGGRNTYDFIYRATQRIITNRFSADFSWLGRKGKRVFKNLHLASLLTKAAMKTSNCTAMDAELSVNKWLRRCAERARNEKKI</sequence>
<proteinExistence type="predicted"/>
<evidence type="ECO:0000313" key="2">
    <source>
        <dbReference type="EMBL" id="KAB0796147.1"/>
    </source>
</evidence>
<dbReference type="OrthoDB" id="6779016at2759"/>
<name>A0A5N4AFP6_PHOPY</name>
<dbReference type="InParanoid" id="A0A5N4AFP6"/>